<evidence type="ECO:0000256" key="1">
    <source>
        <dbReference type="SAM" id="MobiDB-lite"/>
    </source>
</evidence>
<evidence type="ECO:0000256" key="2">
    <source>
        <dbReference type="SAM" id="Phobius"/>
    </source>
</evidence>
<feature type="transmembrane region" description="Helical" evidence="2">
    <location>
        <begin position="32"/>
        <end position="63"/>
    </location>
</feature>
<keyword evidence="2" id="KW-0472">Membrane</keyword>
<evidence type="ECO:0000313" key="3">
    <source>
        <dbReference type="EMBL" id="QEG20907.1"/>
    </source>
</evidence>
<dbReference type="KEGG" id="mff:MFFC18_07580"/>
<keyword evidence="4" id="KW-1185">Reference proteome</keyword>
<gene>
    <name evidence="3" type="ORF">MFFC18_07580</name>
</gene>
<evidence type="ECO:0000313" key="4">
    <source>
        <dbReference type="Proteomes" id="UP000322214"/>
    </source>
</evidence>
<protein>
    <submittedName>
        <fullName evidence="3">Uncharacterized protein</fullName>
    </submittedName>
</protein>
<organism evidence="3 4">
    <name type="scientific">Mariniblastus fucicola</name>
    <dbReference type="NCBI Taxonomy" id="980251"/>
    <lineage>
        <taxon>Bacteria</taxon>
        <taxon>Pseudomonadati</taxon>
        <taxon>Planctomycetota</taxon>
        <taxon>Planctomycetia</taxon>
        <taxon>Pirellulales</taxon>
        <taxon>Pirellulaceae</taxon>
        <taxon>Mariniblastus</taxon>
    </lineage>
</organism>
<accession>A0A5B9P2Z8</accession>
<feature type="region of interest" description="Disordered" evidence="1">
    <location>
        <begin position="1"/>
        <end position="21"/>
    </location>
</feature>
<dbReference type="EMBL" id="CP042912">
    <property type="protein sequence ID" value="QEG20907.1"/>
    <property type="molecule type" value="Genomic_DNA"/>
</dbReference>
<dbReference type="AlphaFoldDB" id="A0A5B9P2Z8"/>
<keyword evidence="2" id="KW-0812">Transmembrane</keyword>
<proteinExistence type="predicted"/>
<name>A0A5B9P2Z8_9BACT</name>
<reference evidence="3 4" key="1">
    <citation type="submission" date="2019-08" db="EMBL/GenBank/DDBJ databases">
        <title>Deep-cultivation of Planctomycetes and their phenomic and genomic characterization uncovers novel biology.</title>
        <authorList>
            <person name="Wiegand S."/>
            <person name="Jogler M."/>
            <person name="Boedeker C."/>
            <person name="Pinto D."/>
            <person name="Vollmers J."/>
            <person name="Rivas-Marin E."/>
            <person name="Kohn T."/>
            <person name="Peeters S.H."/>
            <person name="Heuer A."/>
            <person name="Rast P."/>
            <person name="Oberbeckmann S."/>
            <person name="Bunk B."/>
            <person name="Jeske O."/>
            <person name="Meyerdierks A."/>
            <person name="Storesund J.E."/>
            <person name="Kallscheuer N."/>
            <person name="Luecker S."/>
            <person name="Lage O.M."/>
            <person name="Pohl T."/>
            <person name="Merkel B.J."/>
            <person name="Hornburger P."/>
            <person name="Mueller R.-W."/>
            <person name="Bruemmer F."/>
            <person name="Labrenz M."/>
            <person name="Spormann A.M."/>
            <person name="Op den Camp H."/>
            <person name="Overmann J."/>
            <person name="Amann R."/>
            <person name="Jetten M.S.M."/>
            <person name="Mascher T."/>
            <person name="Medema M.H."/>
            <person name="Devos D.P."/>
            <person name="Kaster A.-K."/>
            <person name="Ovreas L."/>
            <person name="Rohde M."/>
            <person name="Galperin M.Y."/>
            <person name="Jogler C."/>
        </authorList>
    </citation>
    <scope>NUCLEOTIDE SEQUENCE [LARGE SCALE GENOMIC DNA]</scope>
    <source>
        <strain evidence="3 4">FC18</strain>
    </source>
</reference>
<feature type="transmembrane region" description="Helical" evidence="2">
    <location>
        <begin position="75"/>
        <end position="98"/>
    </location>
</feature>
<feature type="transmembrane region" description="Helical" evidence="2">
    <location>
        <begin position="113"/>
        <end position="139"/>
    </location>
</feature>
<sequence length="150" mass="15986">MNMTDNPYQPAPVSNHPQTPGPHPSNLVFGPALALMIITGMWLAAVLLGLAGNIVMLATGNLVPRQGVDMSPTTIAFIQIGVAVFFLLLHSLAMWGAFNMMKLKSYSSARSAAIVAVIPCISPCYILGIPFGIWALVVLSKPHVKQAFES</sequence>
<keyword evidence="2" id="KW-1133">Transmembrane helix</keyword>
<dbReference type="Proteomes" id="UP000322214">
    <property type="component" value="Chromosome"/>
</dbReference>